<feature type="domain" description="ATP synthase epsilon subunit C-terminal" evidence="15">
    <location>
        <begin position="89"/>
        <end position="136"/>
    </location>
</feature>
<evidence type="ECO:0000259" key="15">
    <source>
        <dbReference type="Pfam" id="PF00401"/>
    </source>
</evidence>
<keyword evidence="12" id="KW-0375">Hydrogen ion transport</keyword>
<dbReference type="GO" id="GO:0045259">
    <property type="term" value="C:proton-transporting ATP synthase complex"/>
    <property type="evidence" value="ECO:0007669"/>
    <property type="project" value="UniProtKB-KW"/>
</dbReference>
<dbReference type="PANTHER" id="PTHR13822">
    <property type="entry name" value="ATP SYNTHASE DELTA/EPSILON CHAIN"/>
    <property type="match status" value="1"/>
</dbReference>
<evidence type="ECO:0000259" key="16">
    <source>
        <dbReference type="Pfam" id="PF02823"/>
    </source>
</evidence>
<evidence type="ECO:0000256" key="1">
    <source>
        <dbReference type="ARBA" id="ARBA00003543"/>
    </source>
</evidence>
<dbReference type="HAMAP" id="MF_00530">
    <property type="entry name" value="ATP_synth_epsil_bac"/>
    <property type="match status" value="1"/>
</dbReference>
<comment type="subcellular location">
    <subcellularLocation>
        <location evidence="12">Cell membrane</location>
        <topology evidence="12">Peripheral membrane protein</topology>
    </subcellularLocation>
    <subcellularLocation>
        <location evidence="2">Endomembrane system</location>
        <topology evidence="2">Peripheral membrane protein</topology>
    </subcellularLocation>
</comment>
<comment type="subunit">
    <text evidence="12 13">F-type ATPases have 2 components, CF(1) - the catalytic core - and CF(0) - the membrane proton channel. CF(1) has five subunits: alpha(3), beta(3), gamma(1), delta(1), epsilon(1). CF(0) has three main subunits: a, b and c.</text>
</comment>
<dbReference type="OrthoDB" id="9804110at2"/>
<dbReference type="NCBIfam" id="NF001846">
    <property type="entry name" value="PRK00571.1-3"/>
    <property type="match status" value="1"/>
</dbReference>
<evidence type="ECO:0000256" key="12">
    <source>
        <dbReference type="HAMAP-Rule" id="MF_00530"/>
    </source>
</evidence>
<dbReference type="Proteomes" id="UP000198668">
    <property type="component" value="Unassembled WGS sequence"/>
</dbReference>
<protein>
    <recommendedName>
        <fullName evidence="4 12">ATP synthase epsilon chain</fullName>
    </recommendedName>
    <alternativeName>
        <fullName evidence="11 12">ATP synthase F1 sector epsilon subunit</fullName>
    </alternativeName>
    <alternativeName>
        <fullName evidence="10 12">F-ATPase epsilon subunit</fullName>
    </alternativeName>
</protein>
<comment type="function">
    <text evidence="1 12">Produces ATP from ADP in the presence of a proton gradient across the membrane.</text>
</comment>
<evidence type="ECO:0000256" key="4">
    <source>
        <dbReference type="ARBA" id="ARBA00014480"/>
    </source>
</evidence>
<keyword evidence="12" id="KW-1003">Cell membrane</keyword>
<dbReference type="RefSeq" id="WP_092092208.1">
    <property type="nucleotide sequence ID" value="NZ_FOQE01000013.1"/>
</dbReference>
<evidence type="ECO:0000256" key="8">
    <source>
        <dbReference type="ARBA" id="ARBA00023196"/>
    </source>
</evidence>
<dbReference type="InterPro" id="IPR001469">
    <property type="entry name" value="ATP_synth_F1_dsu/esu"/>
</dbReference>
<dbReference type="SUPFAM" id="SSF51344">
    <property type="entry name" value="Epsilon subunit of F1F0-ATP synthase N-terminal domain"/>
    <property type="match status" value="1"/>
</dbReference>
<evidence type="ECO:0000256" key="7">
    <source>
        <dbReference type="ARBA" id="ARBA00023136"/>
    </source>
</evidence>
<sequence>MAEFKVNIVTPAGIVYDHRASRVVARAVDGDIGILPNHSPIIVPLTINAVRVTRVSIDAEDWIAVNGGILEVRNNVCSIVADSAERARDIDLERAFEEKHRAEEEIKRLDAQKQNKDARLAEISLHKAINRISVSKHKK</sequence>
<keyword evidence="8 12" id="KW-0139">CF(1)</keyword>
<keyword evidence="7 12" id="KW-0472">Membrane</keyword>
<feature type="domain" description="ATP synthase F1 complex delta/epsilon subunit N-terminal" evidence="16">
    <location>
        <begin position="4"/>
        <end position="84"/>
    </location>
</feature>
<keyword evidence="9 12" id="KW-0066">ATP synthesis</keyword>
<evidence type="ECO:0000256" key="2">
    <source>
        <dbReference type="ARBA" id="ARBA00004184"/>
    </source>
</evidence>
<keyword evidence="5 12" id="KW-0813">Transport</keyword>
<keyword evidence="6 12" id="KW-0406">Ion transport</keyword>
<evidence type="ECO:0000256" key="9">
    <source>
        <dbReference type="ARBA" id="ARBA00023310"/>
    </source>
</evidence>
<dbReference type="Pfam" id="PF02823">
    <property type="entry name" value="ATP-synt_DE_N"/>
    <property type="match status" value="1"/>
</dbReference>
<dbReference type="InterPro" id="IPR020547">
    <property type="entry name" value="ATP_synth_F1_esu_C"/>
</dbReference>
<evidence type="ECO:0000256" key="11">
    <source>
        <dbReference type="ARBA" id="ARBA00031795"/>
    </source>
</evidence>
<keyword evidence="14" id="KW-0175">Coiled coil</keyword>
<keyword evidence="18" id="KW-1185">Reference proteome</keyword>
<proteinExistence type="inferred from homology"/>
<reference evidence="17 18" key="1">
    <citation type="submission" date="2016-10" db="EMBL/GenBank/DDBJ databases">
        <authorList>
            <person name="de Groot N.N."/>
        </authorList>
    </citation>
    <scope>NUCLEOTIDE SEQUENCE [LARGE SCALE GENOMIC DNA]</scope>
    <source>
        <strain evidence="17 18">DSM 27630</strain>
    </source>
</reference>
<dbReference type="InterPro" id="IPR020546">
    <property type="entry name" value="ATP_synth_F1_dsu/esu_N"/>
</dbReference>
<evidence type="ECO:0000256" key="14">
    <source>
        <dbReference type="SAM" id="Coils"/>
    </source>
</evidence>
<dbReference type="GO" id="GO:0005524">
    <property type="term" value="F:ATP binding"/>
    <property type="evidence" value="ECO:0007669"/>
    <property type="project" value="UniProtKB-UniRule"/>
</dbReference>
<dbReference type="EMBL" id="FOQE01000013">
    <property type="protein sequence ID" value="SFH69589.1"/>
    <property type="molecule type" value="Genomic_DNA"/>
</dbReference>
<dbReference type="GO" id="GO:0046933">
    <property type="term" value="F:proton-transporting ATP synthase activity, rotational mechanism"/>
    <property type="evidence" value="ECO:0007669"/>
    <property type="project" value="UniProtKB-UniRule"/>
</dbReference>
<evidence type="ECO:0000256" key="5">
    <source>
        <dbReference type="ARBA" id="ARBA00022448"/>
    </source>
</evidence>
<comment type="similarity">
    <text evidence="3 12 13">Belongs to the ATPase epsilon chain family.</text>
</comment>
<dbReference type="PANTHER" id="PTHR13822:SF10">
    <property type="entry name" value="ATP SYNTHASE EPSILON CHAIN, CHLOROPLASTIC"/>
    <property type="match status" value="1"/>
</dbReference>
<dbReference type="Pfam" id="PF00401">
    <property type="entry name" value="ATP-synt_DE"/>
    <property type="match status" value="1"/>
</dbReference>
<dbReference type="InterPro" id="IPR036771">
    <property type="entry name" value="ATPsynth_dsu/esu_N"/>
</dbReference>
<dbReference type="GO" id="GO:0012505">
    <property type="term" value="C:endomembrane system"/>
    <property type="evidence" value="ECO:0007669"/>
    <property type="project" value="UniProtKB-SubCell"/>
</dbReference>
<evidence type="ECO:0000313" key="17">
    <source>
        <dbReference type="EMBL" id="SFH69589.1"/>
    </source>
</evidence>
<dbReference type="Gene3D" id="2.60.15.10">
    <property type="entry name" value="F0F1 ATP synthase delta/epsilon subunit, N-terminal"/>
    <property type="match status" value="1"/>
</dbReference>
<organism evidence="17 18">
    <name type="scientific">Pisciglobus halotolerans</name>
    <dbReference type="NCBI Taxonomy" id="745365"/>
    <lineage>
        <taxon>Bacteria</taxon>
        <taxon>Bacillati</taxon>
        <taxon>Bacillota</taxon>
        <taxon>Bacilli</taxon>
        <taxon>Lactobacillales</taxon>
        <taxon>Carnobacteriaceae</taxon>
    </lineage>
</organism>
<evidence type="ECO:0000313" key="18">
    <source>
        <dbReference type="Proteomes" id="UP000198668"/>
    </source>
</evidence>
<evidence type="ECO:0000256" key="6">
    <source>
        <dbReference type="ARBA" id="ARBA00023065"/>
    </source>
</evidence>
<name>A0A1I3C605_9LACT</name>
<evidence type="ECO:0000256" key="10">
    <source>
        <dbReference type="ARBA" id="ARBA00030215"/>
    </source>
</evidence>
<feature type="coiled-coil region" evidence="14">
    <location>
        <begin position="92"/>
        <end position="119"/>
    </location>
</feature>
<dbReference type="Gene3D" id="1.20.5.440">
    <property type="entry name" value="ATP synthase delta/epsilon subunit, C-terminal domain"/>
    <property type="match status" value="1"/>
</dbReference>
<accession>A0A1I3C605</accession>
<dbReference type="NCBIfam" id="TIGR01216">
    <property type="entry name" value="ATP_synt_epsi"/>
    <property type="match status" value="1"/>
</dbReference>
<gene>
    <name evidence="12" type="primary">atpC</name>
    <name evidence="17" type="ORF">SAMN04489868_11335</name>
</gene>
<dbReference type="GO" id="GO:0005886">
    <property type="term" value="C:plasma membrane"/>
    <property type="evidence" value="ECO:0007669"/>
    <property type="project" value="UniProtKB-SubCell"/>
</dbReference>
<evidence type="ECO:0000256" key="3">
    <source>
        <dbReference type="ARBA" id="ARBA00005712"/>
    </source>
</evidence>
<evidence type="ECO:0000256" key="13">
    <source>
        <dbReference type="RuleBase" id="RU003656"/>
    </source>
</evidence>
<dbReference type="CDD" id="cd12152">
    <property type="entry name" value="F1-ATPase_delta"/>
    <property type="match status" value="1"/>
</dbReference>
<dbReference type="AlphaFoldDB" id="A0A1I3C605"/>